<dbReference type="Pfam" id="PF13477">
    <property type="entry name" value="Glyco_trans_4_2"/>
    <property type="match status" value="1"/>
</dbReference>
<name>A6M9C4_ECOLX</name>
<gene>
    <name evidence="4" type="primary">wbsU</name>
</gene>
<dbReference type="EMBL" id="DQ465248">
    <property type="protein sequence ID" value="ABE98423.1"/>
    <property type="molecule type" value="Genomic_DNA"/>
</dbReference>
<evidence type="ECO:0000259" key="2">
    <source>
        <dbReference type="Pfam" id="PF00534"/>
    </source>
</evidence>
<dbReference type="RefSeq" id="WP_236943370.1">
    <property type="nucleotide sequence ID" value="NZ_CAIZVW010000001.1"/>
</dbReference>
<evidence type="ECO:0000259" key="3">
    <source>
        <dbReference type="Pfam" id="PF13477"/>
    </source>
</evidence>
<reference evidence="4" key="1">
    <citation type="journal article" date="2007" name="Mol. Cell. Probes">
        <title>Sequencing and analysis of the Escherichia coli serogroup O117, O126, and O146 O-antigen gene clusters and development of PCR assays targeting serogroup O117-, O126-, and O146-specific DNA sequences.</title>
        <authorList>
            <person name="Liu Y."/>
            <person name="Debroy C."/>
            <person name="Fratamico P."/>
        </authorList>
    </citation>
    <scope>NUCLEOTIDE SEQUENCE</scope>
    <source>
        <strain evidence="4">O126</strain>
    </source>
</reference>
<dbReference type="InterPro" id="IPR001296">
    <property type="entry name" value="Glyco_trans_1"/>
</dbReference>
<evidence type="ECO:0000256" key="1">
    <source>
        <dbReference type="ARBA" id="ARBA00022679"/>
    </source>
</evidence>
<evidence type="ECO:0000313" key="4">
    <source>
        <dbReference type="EMBL" id="ABE98423.1"/>
    </source>
</evidence>
<dbReference type="PANTHER" id="PTHR46401:SF2">
    <property type="entry name" value="GLYCOSYLTRANSFERASE WBBK-RELATED"/>
    <property type="match status" value="1"/>
</dbReference>
<dbReference type="Gene3D" id="3.40.50.2000">
    <property type="entry name" value="Glycogen Phosphorylase B"/>
    <property type="match status" value="2"/>
</dbReference>
<dbReference type="CDD" id="cd03808">
    <property type="entry name" value="GT4_CapM-like"/>
    <property type="match status" value="1"/>
</dbReference>
<feature type="domain" description="Glycosyltransferase subfamily 4-like N-terminal" evidence="3">
    <location>
        <begin position="48"/>
        <end position="149"/>
    </location>
</feature>
<dbReference type="SUPFAM" id="SSF53756">
    <property type="entry name" value="UDP-Glycosyltransferase/glycogen phosphorylase"/>
    <property type="match status" value="1"/>
</dbReference>
<protein>
    <submittedName>
        <fullName evidence="4">Glycosyltransferase</fullName>
    </submittedName>
</protein>
<proteinExistence type="predicted"/>
<sequence length="376" mass="43128">MKLMKIMHTVLNTFTAKKFVEPLLDNVNEQHNKEKIIHKILIDPVNGDERFLKELHVQYEIKKFDIDYLFIKHIIELYFYFRKERPDIVIAHMSRGAILPLISAFIARVPKRIYFNHGVPYIGYKNLPRMCFKLLEKLNCFFSNQVLTVSQGMIEPLTAITKKPVSILGPGSACGIDHNEFQRKSKYDIENIKQQYAASDTFIFTFVGRPVARKGFDITLKAFTKAFSGADNVILLLAGATSEDIFRVLGSKPNNIKPLGFIMDLDNVYLATDVVVVPSEHEGFCYALLEGAARECALICSDIPGPDAIVINKRNGILITPKNIDSLMVSMSELFNDREMTKKYGEQAYMIASEFERKKIMLYYSYYIRSLFIEQR</sequence>
<dbReference type="Pfam" id="PF00534">
    <property type="entry name" value="Glycos_transf_1"/>
    <property type="match status" value="1"/>
</dbReference>
<dbReference type="PANTHER" id="PTHR46401">
    <property type="entry name" value="GLYCOSYLTRANSFERASE WBBK-RELATED"/>
    <property type="match status" value="1"/>
</dbReference>
<dbReference type="AlphaFoldDB" id="A6M9C4"/>
<dbReference type="GO" id="GO:0009103">
    <property type="term" value="P:lipopolysaccharide biosynthetic process"/>
    <property type="evidence" value="ECO:0007669"/>
    <property type="project" value="TreeGrafter"/>
</dbReference>
<dbReference type="InterPro" id="IPR028098">
    <property type="entry name" value="Glyco_trans_4-like_N"/>
</dbReference>
<accession>A6M9C4</accession>
<dbReference type="SMR" id="A6M9C4"/>
<feature type="domain" description="Glycosyl transferase family 1" evidence="2">
    <location>
        <begin position="189"/>
        <end position="349"/>
    </location>
</feature>
<organism evidence="4">
    <name type="scientific">Escherichia coli</name>
    <dbReference type="NCBI Taxonomy" id="562"/>
    <lineage>
        <taxon>Bacteria</taxon>
        <taxon>Pseudomonadati</taxon>
        <taxon>Pseudomonadota</taxon>
        <taxon>Gammaproteobacteria</taxon>
        <taxon>Enterobacterales</taxon>
        <taxon>Enterobacteriaceae</taxon>
        <taxon>Escherichia</taxon>
    </lineage>
</organism>
<keyword evidence="1 4" id="KW-0808">Transferase</keyword>
<dbReference type="GO" id="GO:0016757">
    <property type="term" value="F:glycosyltransferase activity"/>
    <property type="evidence" value="ECO:0007669"/>
    <property type="project" value="InterPro"/>
</dbReference>
<dbReference type="CAZy" id="GT4">
    <property type="family name" value="Glycosyltransferase Family 4"/>
</dbReference>